<dbReference type="Gene3D" id="2.130.10.10">
    <property type="entry name" value="YVTN repeat-like/Quinoprotein amine dehydrogenase"/>
    <property type="match status" value="2"/>
</dbReference>
<dbReference type="SUPFAM" id="SSF110296">
    <property type="entry name" value="Oligoxyloglucan reducing end-specific cellobiohydrolase"/>
    <property type="match status" value="2"/>
</dbReference>
<dbReference type="AlphaFoldDB" id="A0A369QGT2"/>
<dbReference type="RefSeq" id="WP_115373158.1">
    <property type="nucleotide sequence ID" value="NZ_QASA01000001.1"/>
</dbReference>
<dbReference type="EMBL" id="QASA01000001">
    <property type="protein sequence ID" value="RDC63934.1"/>
    <property type="molecule type" value="Genomic_DNA"/>
</dbReference>
<keyword evidence="5" id="KW-1185">Reference proteome</keyword>
<evidence type="ECO:0000259" key="3">
    <source>
        <dbReference type="Pfam" id="PF14870"/>
    </source>
</evidence>
<dbReference type="PANTHER" id="PTHR47199">
    <property type="entry name" value="PHOTOSYSTEM II STABILITY/ASSEMBLY FACTOR HCF136, CHLOROPLASTIC"/>
    <property type="match status" value="1"/>
</dbReference>
<name>A0A369QGT2_9BACT</name>
<dbReference type="OrthoDB" id="9757809at2"/>
<comment type="caution">
    <text evidence="4">The sequence shown here is derived from an EMBL/GenBank/DDBJ whole genome shotgun (WGS) entry which is preliminary data.</text>
</comment>
<dbReference type="GO" id="GO:0015979">
    <property type="term" value="P:photosynthesis"/>
    <property type="evidence" value="ECO:0007669"/>
    <property type="project" value="UniProtKB-KW"/>
</dbReference>
<evidence type="ECO:0000256" key="2">
    <source>
        <dbReference type="ARBA" id="ARBA00023276"/>
    </source>
</evidence>
<dbReference type="InterPro" id="IPR015943">
    <property type="entry name" value="WD40/YVTN_repeat-like_dom_sf"/>
</dbReference>
<dbReference type="PANTHER" id="PTHR47199:SF2">
    <property type="entry name" value="PHOTOSYSTEM II STABILITY_ASSEMBLY FACTOR HCF136, CHLOROPLASTIC"/>
    <property type="match status" value="1"/>
</dbReference>
<proteinExistence type="predicted"/>
<evidence type="ECO:0000256" key="1">
    <source>
        <dbReference type="ARBA" id="ARBA00022531"/>
    </source>
</evidence>
<feature type="domain" description="Photosynthesis system II assembly factor Ycf48/Hcf136-like" evidence="3">
    <location>
        <begin position="28"/>
        <end position="156"/>
    </location>
</feature>
<accession>A0A369QGT2</accession>
<reference evidence="4 5" key="1">
    <citation type="submission" date="2018-04" db="EMBL/GenBank/DDBJ databases">
        <title>Adhaeribacter sp. HMF7616 genome sequencing and assembly.</title>
        <authorList>
            <person name="Kang H."/>
            <person name="Kang J."/>
            <person name="Cha I."/>
            <person name="Kim H."/>
            <person name="Joh K."/>
        </authorList>
    </citation>
    <scope>NUCLEOTIDE SEQUENCE [LARGE SCALE GENOMIC DNA]</scope>
    <source>
        <strain evidence="4 5">HMF7616</strain>
    </source>
</reference>
<dbReference type="GO" id="GO:0009523">
    <property type="term" value="C:photosystem II"/>
    <property type="evidence" value="ECO:0007669"/>
    <property type="project" value="UniProtKB-KW"/>
</dbReference>
<keyword evidence="1" id="KW-0602">Photosynthesis</keyword>
<evidence type="ECO:0000313" key="4">
    <source>
        <dbReference type="EMBL" id="RDC63934.1"/>
    </source>
</evidence>
<keyword evidence="2" id="KW-0604">Photosystem II</keyword>
<dbReference type="PROSITE" id="PS51257">
    <property type="entry name" value="PROKAR_LIPOPROTEIN"/>
    <property type="match status" value="1"/>
</dbReference>
<gene>
    <name evidence="4" type="ORF">AHMF7616_02543</name>
</gene>
<organism evidence="4 5">
    <name type="scientific">Adhaeribacter pallidiroseus</name>
    <dbReference type="NCBI Taxonomy" id="2072847"/>
    <lineage>
        <taxon>Bacteria</taxon>
        <taxon>Pseudomonadati</taxon>
        <taxon>Bacteroidota</taxon>
        <taxon>Cytophagia</taxon>
        <taxon>Cytophagales</taxon>
        <taxon>Hymenobacteraceae</taxon>
        <taxon>Adhaeribacter</taxon>
    </lineage>
</organism>
<evidence type="ECO:0000313" key="5">
    <source>
        <dbReference type="Proteomes" id="UP000253919"/>
    </source>
</evidence>
<dbReference type="Proteomes" id="UP000253919">
    <property type="component" value="Unassembled WGS sequence"/>
</dbReference>
<protein>
    <recommendedName>
        <fullName evidence="3">Photosynthesis system II assembly factor Ycf48/Hcf136-like domain-containing protein</fullName>
    </recommendedName>
</protein>
<dbReference type="Pfam" id="PF14870">
    <property type="entry name" value="PSII_BNR"/>
    <property type="match status" value="1"/>
</dbReference>
<sequence>MNNSKMFYLFIICFLFSCNQQNVDPLVNNNNWQTVNINYQGTLTDIKFVSVDTGYTFGNDPNILLKTTDGGNSWEALPFPSSASDMFTSFYPITSKIILAGRYIPYRSMDGGRTWTKLSALDSTSIRQFEFTSATVGYACTGNGVYKTTDTGNSWRLVKQKSLAYDAIQFLDAQNGFISGGGLVEYNASKIIATYGFLARTKDGGETWINLDKGDWSTKTQNLKKITGMQFIDTNYGYLSTIENELLRTTDGGSTWEIINNDKDFVDSYAIPLFINKDTGFLRSGKTIFRTEDGGKTLKKDYYNEQQDILKLYSTPDNKIFAVGRDGLLLKRK</sequence>
<dbReference type="InterPro" id="IPR028203">
    <property type="entry name" value="PSII_CF48-like_dom"/>
</dbReference>